<evidence type="ECO:0000259" key="3">
    <source>
        <dbReference type="SMART" id="SM00062"/>
    </source>
</evidence>
<reference evidence="4 5" key="1">
    <citation type="submission" date="2016-10" db="EMBL/GenBank/DDBJ databases">
        <authorList>
            <person name="de Groot N.N."/>
        </authorList>
    </citation>
    <scope>NUCLEOTIDE SEQUENCE [LARGE SCALE GENOMIC DNA]</scope>
    <source>
        <strain evidence="4 5">U95</strain>
    </source>
</reference>
<name>A0A1G5RJE2_9RHOB</name>
<feature type="domain" description="Solute-binding protein family 3/N-terminal" evidence="3">
    <location>
        <begin position="22"/>
        <end position="246"/>
    </location>
</feature>
<proteinExistence type="predicted"/>
<dbReference type="Pfam" id="PF00497">
    <property type="entry name" value="SBP_bac_3"/>
    <property type="match status" value="1"/>
</dbReference>
<dbReference type="InterPro" id="IPR001638">
    <property type="entry name" value="Solute-binding_3/MltF_N"/>
</dbReference>
<dbReference type="STRING" id="1156985.SAMN04488118_12219"/>
<dbReference type="PANTHER" id="PTHR35936">
    <property type="entry name" value="MEMBRANE-BOUND LYTIC MUREIN TRANSGLYCOSYLASE F"/>
    <property type="match status" value="1"/>
</dbReference>
<dbReference type="OrthoDB" id="7354650at2"/>
<dbReference type="EMBL" id="FMWG01000022">
    <property type="protein sequence ID" value="SCZ74164.1"/>
    <property type="molecule type" value="Genomic_DNA"/>
</dbReference>
<dbReference type="RefSeq" id="WP_090221296.1">
    <property type="nucleotide sequence ID" value="NZ_FMWG01000022.1"/>
</dbReference>
<feature type="signal peptide" evidence="2">
    <location>
        <begin position="1"/>
        <end position="20"/>
    </location>
</feature>
<dbReference type="PANTHER" id="PTHR35936:SF25">
    <property type="entry name" value="ABC TRANSPORTER SUBSTRATE-BINDING PROTEIN"/>
    <property type="match status" value="1"/>
</dbReference>
<protein>
    <submittedName>
        <fullName evidence="4">Amino acid ABC transporter substrate-binding protein, PAAT family</fullName>
    </submittedName>
</protein>
<evidence type="ECO:0000313" key="5">
    <source>
        <dbReference type="Proteomes" id="UP000198767"/>
    </source>
</evidence>
<sequence>MRRYWIACAALCTLCTPAVSETLRLLTVEYPPYFGESLENGGFVTDVVQETLIRAGYEVEIQFLPWRRALAIVRAGEADGIVGAYFTEERSEYLSYTDLVALNEEVFIRVQGDKFPYQSLTDLKDHVVGVLDGSAQHEDLVAQGFQTNTSTSFKQIFMKLGAERIDAMLIGRAVMNHMLVNNQELAPLRNAFETLEPAYSVGEFYTTISKKNSNADQIVAAFNAALAQMRADGSFEAILARHGQSS</sequence>
<organism evidence="4 5">
    <name type="scientific">Epibacterium ulvae</name>
    <dbReference type="NCBI Taxonomy" id="1156985"/>
    <lineage>
        <taxon>Bacteria</taxon>
        <taxon>Pseudomonadati</taxon>
        <taxon>Pseudomonadota</taxon>
        <taxon>Alphaproteobacteria</taxon>
        <taxon>Rhodobacterales</taxon>
        <taxon>Roseobacteraceae</taxon>
        <taxon>Epibacterium</taxon>
    </lineage>
</organism>
<feature type="chain" id="PRO_5011431800" evidence="2">
    <location>
        <begin position="21"/>
        <end position="246"/>
    </location>
</feature>
<dbReference type="Gene3D" id="3.40.190.10">
    <property type="entry name" value="Periplasmic binding protein-like II"/>
    <property type="match status" value="2"/>
</dbReference>
<keyword evidence="1 2" id="KW-0732">Signal</keyword>
<gene>
    <name evidence="4" type="ORF">SAMN04488118_12219</name>
</gene>
<dbReference type="SUPFAM" id="SSF53850">
    <property type="entry name" value="Periplasmic binding protein-like II"/>
    <property type="match status" value="1"/>
</dbReference>
<evidence type="ECO:0000313" key="4">
    <source>
        <dbReference type="EMBL" id="SCZ74164.1"/>
    </source>
</evidence>
<accession>A0A1G5RJE2</accession>
<evidence type="ECO:0000256" key="1">
    <source>
        <dbReference type="ARBA" id="ARBA00022729"/>
    </source>
</evidence>
<dbReference type="AlphaFoldDB" id="A0A1G5RJE2"/>
<dbReference type="SMART" id="SM00062">
    <property type="entry name" value="PBPb"/>
    <property type="match status" value="1"/>
</dbReference>
<dbReference type="Proteomes" id="UP000198767">
    <property type="component" value="Unassembled WGS sequence"/>
</dbReference>
<evidence type="ECO:0000256" key="2">
    <source>
        <dbReference type="SAM" id="SignalP"/>
    </source>
</evidence>
<keyword evidence="5" id="KW-1185">Reference proteome</keyword>